<dbReference type="Proteomes" id="UP000315215">
    <property type="component" value="Chromosome"/>
</dbReference>
<keyword evidence="3" id="KW-0119">Carbohydrate metabolism</keyword>
<organism evidence="4 5">
    <name type="scientific">Radiobacillus deserti</name>
    <dbReference type="NCBI Taxonomy" id="2594883"/>
    <lineage>
        <taxon>Bacteria</taxon>
        <taxon>Bacillati</taxon>
        <taxon>Bacillota</taxon>
        <taxon>Bacilli</taxon>
        <taxon>Bacillales</taxon>
        <taxon>Bacillaceae</taxon>
        <taxon>Radiobacillus</taxon>
    </lineage>
</organism>
<evidence type="ECO:0000256" key="2">
    <source>
        <dbReference type="ARBA" id="ARBA00006479"/>
    </source>
</evidence>
<sequence>MKKVQKGNAAYIKNMNKKLVLGSIRANQPTSRVDISKRLNISKPTVSALVDQLIEEGWIYETGNGESTSVGGRKPVHLVFNPDFAYIVGVDIGGTNVVSGIANLDGEIRTYREFSTTDYKDQQLFKRIKADVQAMLEELSIDDDKVLGMGVGVPGITNCEKGVVVESPALQWRSFPIKDRLQELFSFPIYIDNDVNINVLGEHWKGAGSRHSNLIYVAIGTGVGSGILLNGQLYRGSNYSAGEIGYMVTDRQHAANYHPVYEGYGFLESVAGGSSIGTQVSKLLGKPVSAKEAFQLYQQGNKQVGPIIDTAIENLAIAIANYASLFDPEIIILGGGVTNSYPVFEQKLKGIIKRFTPQYCEVVPTTFGKEAGIIGAVALFLKENDLILDI</sequence>
<dbReference type="PANTHER" id="PTHR18964:SF149">
    <property type="entry name" value="BIFUNCTIONAL UDP-N-ACETYLGLUCOSAMINE 2-EPIMERASE_N-ACETYLMANNOSAMINE KINASE"/>
    <property type="match status" value="1"/>
</dbReference>
<dbReference type="OrthoDB" id="9796533at2"/>
<evidence type="ECO:0000313" key="4">
    <source>
        <dbReference type="EMBL" id="QDP41446.1"/>
    </source>
</evidence>
<protein>
    <submittedName>
        <fullName evidence="4">ROK family transcriptional regulator</fullName>
    </submittedName>
</protein>
<evidence type="ECO:0000256" key="1">
    <source>
        <dbReference type="ARBA" id="ARBA00002486"/>
    </source>
</evidence>
<comment type="function">
    <text evidence="1">Transcriptional repressor of xylose-utilizing enzymes.</text>
</comment>
<dbReference type="PANTHER" id="PTHR18964">
    <property type="entry name" value="ROK (REPRESSOR, ORF, KINASE) FAMILY"/>
    <property type="match status" value="1"/>
</dbReference>
<dbReference type="Gene3D" id="3.30.420.40">
    <property type="match status" value="2"/>
</dbReference>
<dbReference type="CDD" id="cd23763">
    <property type="entry name" value="ASKHA_ATPase_ROK"/>
    <property type="match status" value="1"/>
</dbReference>
<dbReference type="InterPro" id="IPR000600">
    <property type="entry name" value="ROK"/>
</dbReference>
<dbReference type="RefSeq" id="WP_143895997.1">
    <property type="nucleotide sequence ID" value="NZ_CP041666.1"/>
</dbReference>
<evidence type="ECO:0000256" key="3">
    <source>
        <dbReference type="ARBA" id="ARBA00022629"/>
    </source>
</evidence>
<dbReference type="GO" id="GO:0042732">
    <property type="term" value="P:D-xylose metabolic process"/>
    <property type="evidence" value="ECO:0007669"/>
    <property type="project" value="UniProtKB-KW"/>
</dbReference>
<dbReference type="Gene3D" id="1.10.10.10">
    <property type="entry name" value="Winged helix-like DNA-binding domain superfamily/Winged helix DNA-binding domain"/>
    <property type="match status" value="1"/>
</dbReference>
<dbReference type="InterPro" id="IPR043129">
    <property type="entry name" value="ATPase_NBD"/>
</dbReference>
<keyword evidence="3" id="KW-0859">Xylose metabolism</keyword>
<dbReference type="InterPro" id="IPR036388">
    <property type="entry name" value="WH-like_DNA-bd_sf"/>
</dbReference>
<dbReference type="KEGG" id="aqt:FN924_15425"/>
<dbReference type="Pfam" id="PF13412">
    <property type="entry name" value="HTH_24"/>
    <property type="match status" value="1"/>
</dbReference>
<dbReference type="SUPFAM" id="SSF53067">
    <property type="entry name" value="Actin-like ATPase domain"/>
    <property type="match status" value="1"/>
</dbReference>
<gene>
    <name evidence="4" type="ORF">FN924_15425</name>
</gene>
<dbReference type="EMBL" id="CP041666">
    <property type="protein sequence ID" value="QDP41446.1"/>
    <property type="molecule type" value="Genomic_DNA"/>
</dbReference>
<evidence type="ECO:0000313" key="5">
    <source>
        <dbReference type="Proteomes" id="UP000315215"/>
    </source>
</evidence>
<proteinExistence type="inferred from homology"/>
<dbReference type="AlphaFoldDB" id="A0A516KJ85"/>
<accession>A0A516KJ85</accession>
<name>A0A516KJ85_9BACI</name>
<dbReference type="Pfam" id="PF00480">
    <property type="entry name" value="ROK"/>
    <property type="match status" value="1"/>
</dbReference>
<dbReference type="SUPFAM" id="SSF46785">
    <property type="entry name" value="Winged helix' DNA-binding domain"/>
    <property type="match status" value="1"/>
</dbReference>
<reference evidence="4 5" key="1">
    <citation type="submission" date="2019-07" db="EMBL/GenBank/DDBJ databases">
        <authorList>
            <person name="Li J."/>
        </authorList>
    </citation>
    <scope>NUCLEOTIDE SEQUENCE [LARGE SCALE GENOMIC DNA]</scope>
    <source>
        <strain evidence="4 5">TKL69</strain>
    </source>
</reference>
<comment type="similarity">
    <text evidence="2">Belongs to the ROK (NagC/XylR) family.</text>
</comment>
<dbReference type="InterPro" id="IPR036390">
    <property type="entry name" value="WH_DNA-bd_sf"/>
</dbReference>
<keyword evidence="5" id="KW-1185">Reference proteome</keyword>